<feature type="domain" description="Acyl-CoA oxidase/dehydrogenase middle" evidence="7">
    <location>
        <begin position="129"/>
        <end position="221"/>
    </location>
</feature>
<dbReference type="SUPFAM" id="SSF47203">
    <property type="entry name" value="Acyl-CoA dehydrogenase C-terminal domain-like"/>
    <property type="match status" value="1"/>
</dbReference>
<organism evidence="8 9">
    <name type="scientific">Actinospica durhamensis</name>
    <dbReference type="NCBI Taxonomy" id="1508375"/>
    <lineage>
        <taxon>Bacteria</taxon>
        <taxon>Bacillati</taxon>
        <taxon>Actinomycetota</taxon>
        <taxon>Actinomycetes</taxon>
        <taxon>Catenulisporales</taxon>
        <taxon>Actinospicaceae</taxon>
        <taxon>Actinospica</taxon>
    </lineage>
</organism>
<evidence type="ECO:0000313" key="8">
    <source>
        <dbReference type="EMBL" id="MBR7833522.1"/>
    </source>
</evidence>
<evidence type="ECO:0000256" key="5">
    <source>
        <dbReference type="RuleBase" id="RU362125"/>
    </source>
</evidence>
<evidence type="ECO:0000259" key="7">
    <source>
        <dbReference type="Pfam" id="PF02770"/>
    </source>
</evidence>
<dbReference type="AlphaFoldDB" id="A0A941EKY1"/>
<evidence type="ECO:0000256" key="4">
    <source>
        <dbReference type="ARBA" id="ARBA00022827"/>
    </source>
</evidence>
<protein>
    <submittedName>
        <fullName evidence="8">Acyl-CoA/acyl-ACP dehydrogenase</fullName>
    </submittedName>
</protein>
<dbReference type="Gene3D" id="1.10.540.10">
    <property type="entry name" value="Acyl-CoA dehydrogenase/oxidase, N-terminal domain"/>
    <property type="match status" value="1"/>
</dbReference>
<dbReference type="InterPro" id="IPR009075">
    <property type="entry name" value="AcylCo_DH/oxidase_C"/>
</dbReference>
<comment type="caution">
    <text evidence="8">The sequence shown here is derived from an EMBL/GenBank/DDBJ whole genome shotgun (WGS) entry which is preliminary data.</text>
</comment>
<dbReference type="InterPro" id="IPR036250">
    <property type="entry name" value="AcylCo_DH-like_C"/>
</dbReference>
<dbReference type="Pfam" id="PF02770">
    <property type="entry name" value="Acyl-CoA_dh_M"/>
    <property type="match status" value="1"/>
</dbReference>
<evidence type="ECO:0000259" key="6">
    <source>
        <dbReference type="Pfam" id="PF00441"/>
    </source>
</evidence>
<dbReference type="PROSITE" id="PS00072">
    <property type="entry name" value="ACYL_COA_DH_1"/>
    <property type="match status" value="1"/>
</dbReference>
<comment type="cofactor">
    <cofactor evidence="1 5">
        <name>FAD</name>
        <dbReference type="ChEBI" id="CHEBI:57692"/>
    </cofactor>
</comment>
<dbReference type="InterPro" id="IPR037069">
    <property type="entry name" value="AcylCoA_DH/ox_N_sf"/>
</dbReference>
<dbReference type="Pfam" id="PF00441">
    <property type="entry name" value="Acyl-CoA_dh_1"/>
    <property type="match status" value="1"/>
</dbReference>
<proteinExistence type="inferred from homology"/>
<sequence length="378" mass="40538">MAELSPLLLELRDMSRELGGELRTMALALDADPADTEMLRESPTLSFLRVVGTPKAFRAYDVPAHAEQFTESCLGRVVCNIELARGDVSVLQAVAAPSLAGFTVDALGDAAQQDAFYRDFAKYEPWTFFGMTEARGGSDATAMHTSLDPDGDGGFLLNGAKRYVANADRGLMGVVWARTGTSSLSIRAVLLRRPAPGFSSSSLDMLGMRGARFGEMVFDAVPVPREMLLGAHLPASRRGLWGGNRAFTVVRLQIAAQALGAAFAVRDAVCALRPGWTGHELMSARLDAARELLYDAAVGADLDPDARIPVAVAKVHAAELAVETTRWAESALPPGTFLDHPLLEKWCRDIYAYQFMDGTSNLLRLAIAPSAGAHGEDS</sequence>
<comment type="similarity">
    <text evidence="2 5">Belongs to the acyl-CoA dehydrogenase family.</text>
</comment>
<dbReference type="PANTHER" id="PTHR43884:SF12">
    <property type="entry name" value="ISOVALERYL-COA DEHYDROGENASE, MITOCHONDRIAL-RELATED"/>
    <property type="match status" value="1"/>
</dbReference>
<reference evidence="8" key="1">
    <citation type="submission" date="2021-04" db="EMBL/GenBank/DDBJ databases">
        <title>Genome based classification of Actinospica acidithermotolerans sp. nov., an actinobacterium isolated from an Indonesian hot spring.</title>
        <authorList>
            <person name="Kusuma A.B."/>
            <person name="Putra K.E."/>
            <person name="Nafisah S."/>
            <person name="Loh J."/>
            <person name="Nouioui I."/>
            <person name="Goodfellow M."/>
        </authorList>
    </citation>
    <scope>NUCLEOTIDE SEQUENCE</scope>
    <source>
        <strain evidence="8">CSCA 57</strain>
    </source>
</reference>
<dbReference type="InterPro" id="IPR006089">
    <property type="entry name" value="Acyl-CoA_DH_CS"/>
</dbReference>
<evidence type="ECO:0000256" key="1">
    <source>
        <dbReference type="ARBA" id="ARBA00001974"/>
    </source>
</evidence>
<dbReference type="EMBL" id="JAGSOG010000032">
    <property type="protein sequence ID" value="MBR7833522.1"/>
    <property type="molecule type" value="Genomic_DNA"/>
</dbReference>
<dbReference type="PANTHER" id="PTHR43884">
    <property type="entry name" value="ACYL-COA DEHYDROGENASE"/>
    <property type="match status" value="1"/>
</dbReference>
<dbReference type="InterPro" id="IPR009100">
    <property type="entry name" value="AcylCoA_DH/oxidase_NM_dom_sf"/>
</dbReference>
<feature type="domain" description="Acyl-CoA dehydrogenase/oxidase C-terminal" evidence="6">
    <location>
        <begin position="282"/>
        <end position="369"/>
    </location>
</feature>
<dbReference type="SUPFAM" id="SSF56645">
    <property type="entry name" value="Acyl-CoA dehydrogenase NM domain-like"/>
    <property type="match status" value="1"/>
</dbReference>
<dbReference type="Gene3D" id="2.40.110.10">
    <property type="entry name" value="Butyryl-CoA Dehydrogenase, subunit A, domain 2"/>
    <property type="match status" value="1"/>
</dbReference>
<dbReference type="RefSeq" id="WP_212528044.1">
    <property type="nucleotide sequence ID" value="NZ_JAGSOG010000032.1"/>
</dbReference>
<dbReference type="Proteomes" id="UP000675781">
    <property type="component" value="Unassembled WGS sequence"/>
</dbReference>
<evidence type="ECO:0000256" key="3">
    <source>
        <dbReference type="ARBA" id="ARBA00022630"/>
    </source>
</evidence>
<dbReference type="GO" id="GO:0003995">
    <property type="term" value="F:acyl-CoA dehydrogenase activity"/>
    <property type="evidence" value="ECO:0007669"/>
    <property type="project" value="InterPro"/>
</dbReference>
<evidence type="ECO:0000256" key="2">
    <source>
        <dbReference type="ARBA" id="ARBA00009347"/>
    </source>
</evidence>
<accession>A0A941EKY1</accession>
<keyword evidence="3 5" id="KW-0285">Flavoprotein</keyword>
<dbReference type="Gene3D" id="1.20.140.10">
    <property type="entry name" value="Butyryl-CoA Dehydrogenase, subunit A, domain 3"/>
    <property type="match status" value="2"/>
</dbReference>
<keyword evidence="5" id="KW-0560">Oxidoreductase</keyword>
<dbReference type="InterPro" id="IPR046373">
    <property type="entry name" value="Acyl-CoA_Oxase/DH_mid-dom_sf"/>
</dbReference>
<name>A0A941EKY1_9ACTN</name>
<dbReference type="GO" id="GO:0050660">
    <property type="term" value="F:flavin adenine dinucleotide binding"/>
    <property type="evidence" value="ECO:0007669"/>
    <property type="project" value="InterPro"/>
</dbReference>
<evidence type="ECO:0000313" key="9">
    <source>
        <dbReference type="Proteomes" id="UP000675781"/>
    </source>
</evidence>
<keyword evidence="4 5" id="KW-0274">FAD</keyword>
<dbReference type="InterPro" id="IPR006091">
    <property type="entry name" value="Acyl-CoA_Oxase/DH_mid-dom"/>
</dbReference>
<gene>
    <name evidence="8" type="ORF">KDL01_09610</name>
</gene>
<keyword evidence="9" id="KW-1185">Reference proteome</keyword>